<evidence type="ECO:0000256" key="1">
    <source>
        <dbReference type="ARBA" id="ARBA00004651"/>
    </source>
</evidence>
<feature type="transmembrane region" description="Helical" evidence="8">
    <location>
        <begin position="296"/>
        <end position="315"/>
    </location>
</feature>
<keyword evidence="5 8" id="KW-0812">Transmembrane</keyword>
<keyword evidence="4" id="KW-1003">Cell membrane</keyword>
<proteinExistence type="inferred from homology"/>
<keyword evidence="10" id="KW-1185">Reference proteome</keyword>
<dbReference type="GO" id="GO:0005886">
    <property type="term" value="C:plasma membrane"/>
    <property type="evidence" value="ECO:0007669"/>
    <property type="project" value="UniProtKB-SubCell"/>
</dbReference>
<protein>
    <submittedName>
        <fullName evidence="9">Malate permease</fullName>
    </submittedName>
</protein>
<feature type="transmembrane region" description="Helical" evidence="8">
    <location>
        <begin position="6"/>
        <end position="25"/>
    </location>
</feature>
<feature type="transmembrane region" description="Helical" evidence="8">
    <location>
        <begin position="210"/>
        <end position="226"/>
    </location>
</feature>
<feature type="transmembrane region" description="Helical" evidence="8">
    <location>
        <begin position="76"/>
        <end position="96"/>
    </location>
</feature>
<gene>
    <name evidence="9" type="ORF">FOL01_0954</name>
</gene>
<reference evidence="9 10" key="1">
    <citation type="submission" date="2016-02" db="EMBL/GenBank/DDBJ databases">
        <title>Complete Genome Sequence of Weissella jogaejeotgali FOL01.</title>
        <authorList>
            <person name="Lee J.-H."/>
            <person name="Ku H.-J."/>
        </authorList>
    </citation>
    <scope>NUCLEOTIDE SEQUENCE [LARGE SCALE GENOMIC DNA]</scope>
    <source>
        <strain evidence="9 10">FOL01</strain>
    </source>
</reference>
<keyword evidence="3" id="KW-0813">Transport</keyword>
<evidence type="ECO:0000256" key="5">
    <source>
        <dbReference type="ARBA" id="ARBA00022692"/>
    </source>
</evidence>
<feature type="transmembrane region" description="Helical" evidence="8">
    <location>
        <begin position="133"/>
        <end position="153"/>
    </location>
</feature>
<dbReference type="AlphaFoldDB" id="A0A1L6RBB4"/>
<dbReference type="PANTHER" id="PTHR36838:SF1">
    <property type="entry name" value="SLR1864 PROTEIN"/>
    <property type="match status" value="1"/>
</dbReference>
<feature type="transmembrane region" description="Helical" evidence="8">
    <location>
        <begin position="173"/>
        <end position="190"/>
    </location>
</feature>
<dbReference type="EMBL" id="CP014332">
    <property type="protein sequence ID" value="APS41813.1"/>
    <property type="molecule type" value="Genomic_DNA"/>
</dbReference>
<evidence type="ECO:0000256" key="8">
    <source>
        <dbReference type="SAM" id="Phobius"/>
    </source>
</evidence>
<accession>A0A1L6RBB4</accession>
<evidence type="ECO:0000313" key="10">
    <source>
        <dbReference type="Proteomes" id="UP000185473"/>
    </source>
</evidence>
<evidence type="ECO:0000256" key="6">
    <source>
        <dbReference type="ARBA" id="ARBA00022989"/>
    </source>
</evidence>
<keyword evidence="6 8" id="KW-1133">Transmembrane helix</keyword>
<comment type="subcellular location">
    <subcellularLocation>
        <location evidence="1">Cell membrane</location>
        <topology evidence="1">Multi-pass membrane protein</topology>
    </subcellularLocation>
</comment>
<name>A0A1L6RBB4_9LACO</name>
<dbReference type="Gene3D" id="1.20.1530.20">
    <property type="match status" value="1"/>
</dbReference>
<sequence>MTALTHSITGVLMILGLVAIGFILIKGNVFDDSDGKISRFLSGFISKVALPAYLIVHIPQDFTPKTLLAMGTNILFPLASMVLLLVLSFFIARIIHVDPKHKGLFQSLLFNSNTITVGLPVNMALFGTNSLPYVLIYYMANTTVFWTIGVYMISIDGNHNNKHFNLKKTLAGVFNPPMIALVISLILVFINVKLPSFLVTDLTELGDTNVPLALIFIGFAIAKTSRKELLPNKETVTLSLSRFVLAPLTMALIMMPFDLPSLLKQVFIIQAAMPAMTNAAVMALEYKADYKFASISITQTTLLMLLVIPILMFIIS</sequence>
<evidence type="ECO:0000256" key="7">
    <source>
        <dbReference type="ARBA" id="ARBA00023136"/>
    </source>
</evidence>
<keyword evidence="7 8" id="KW-0472">Membrane</keyword>
<dbReference type="STRING" id="1631871.FOL01_0954"/>
<dbReference type="GO" id="GO:0055085">
    <property type="term" value="P:transmembrane transport"/>
    <property type="evidence" value="ECO:0007669"/>
    <property type="project" value="InterPro"/>
</dbReference>
<dbReference type="Pfam" id="PF03547">
    <property type="entry name" value="Mem_trans"/>
    <property type="match status" value="1"/>
</dbReference>
<dbReference type="RefSeq" id="WP_075269640.1">
    <property type="nucleotide sequence ID" value="NZ_CP014332.1"/>
</dbReference>
<evidence type="ECO:0000256" key="3">
    <source>
        <dbReference type="ARBA" id="ARBA00022448"/>
    </source>
</evidence>
<evidence type="ECO:0000313" key="9">
    <source>
        <dbReference type="EMBL" id="APS41813.1"/>
    </source>
</evidence>
<feature type="transmembrane region" description="Helical" evidence="8">
    <location>
        <begin position="238"/>
        <end position="257"/>
    </location>
</feature>
<evidence type="ECO:0000256" key="4">
    <source>
        <dbReference type="ARBA" id="ARBA00022475"/>
    </source>
</evidence>
<feature type="transmembrane region" description="Helical" evidence="8">
    <location>
        <begin position="108"/>
        <end position="127"/>
    </location>
</feature>
<dbReference type="PANTHER" id="PTHR36838">
    <property type="entry name" value="AUXIN EFFLUX CARRIER FAMILY PROTEIN"/>
    <property type="match status" value="1"/>
</dbReference>
<feature type="transmembrane region" description="Helical" evidence="8">
    <location>
        <begin position="263"/>
        <end position="284"/>
    </location>
</feature>
<dbReference type="Proteomes" id="UP000185473">
    <property type="component" value="Chromosome"/>
</dbReference>
<evidence type="ECO:0000256" key="2">
    <source>
        <dbReference type="ARBA" id="ARBA00010145"/>
    </source>
</evidence>
<dbReference type="OrthoDB" id="9798064at2"/>
<dbReference type="InterPro" id="IPR004776">
    <property type="entry name" value="Mem_transp_PIN-like"/>
</dbReference>
<dbReference type="InterPro" id="IPR038770">
    <property type="entry name" value="Na+/solute_symporter_sf"/>
</dbReference>
<feature type="transmembrane region" description="Helical" evidence="8">
    <location>
        <begin position="37"/>
        <end position="56"/>
    </location>
</feature>
<comment type="similarity">
    <text evidence="2">Belongs to the auxin efflux carrier (TC 2.A.69) family.</text>
</comment>
<organism evidence="9 10">
    <name type="scientific">Weissella jogaejeotgali</name>
    <dbReference type="NCBI Taxonomy" id="1631871"/>
    <lineage>
        <taxon>Bacteria</taxon>
        <taxon>Bacillati</taxon>
        <taxon>Bacillota</taxon>
        <taxon>Bacilli</taxon>
        <taxon>Lactobacillales</taxon>
        <taxon>Lactobacillaceae</taxon>
        <taxon>Weissella</taxon>
    </lineage>
</organism>
<dbReference type="KEGG" id="wjo:FOL01_0954"/>